<comment type="caution">
    <text evidence="1">The sequence shown here is derived from an EMBL/GenBank/DDBJ whole genome shotgun (WGS) entry which is preliminary data.</text>
</comment>
<gene>
    <name evidence="1" type="ORF">COW36_00465</name>
</gene>
<evidence type="ECO:0000313" key="1">
    <source>
        <dbReference type="EMBL" id="PIW19346.1"/>
    </source>
</evidence>
<dbReference type="EMBL" id="PFFQ01000004">
    <property type="protein sequence ID" value="PIW19346.1"/>
    <property type="molecule type" value="Genomic_DNA"/>
</dbReference>
<proteinExistence type="predicted"/>
<organism evidence="1 2">
    <name type="scientific">bacterium (Candidatus Blackallbacteria) CG17_big_fil_post_rev_8_21_14_2_50_48_46</name>
    <dbReference type="NCBI Taxonomy" id="2014261"/>
    <lineage>
        <taxon>Bacteria</taxon>
        <taxon>Candidatus Blackallbacteria</taxon>
    </lineage>
</organism>
<dbReference type="Proteomes" id="UP000231019">
    <property type="component" value="Unassembled WGS sequence"/>
</dbReference>
<dbReference type="AlphaFoldDB" id="A0A2M7GAY9"/>
<evidence type="ECO:0000313" key="2">
    <source>
        <dbReference type="Proteomes" id="UP000231019"/>
    </source>
</evidence>
<protein>
    <submittedName>
        <fullName evidence="1">Uncharacterized protein</fullName>
    </submittedName>
</protein>
<name>A0A2M7GAY9_9BACT</name>
<sequence length="61" mass="7126">MNAYFISICAHYHKREDPVDPRKDRTALRNIAFELNFKNGNCQVSQMCLIGEWILSIEDPL</sequence>
<reference evidence="1 2" key="1">
    <citation type="submission" date="2017-09" db="EMBL/GenBank/DDBJ databases">
        <title>Depth-based differentiation of microbial function through sediment-hosted aquifers and enrichment of novel symbionts in the deep terrestrial subsurface.</title>
        <authorList>
            <person name="Probst A.J."/>
            <person name="Ladd B."/>
            <person name="Jarett J.K."/>
            <person name="Geller-Mcgrath D.E."/>
            <person name="Sieber C.M."/>
            <person name="Emerson J.B."/>
            <person name="Anantharaman K."/>
            <person name="Thomas B.C."/>
            <person name="Malmstrom R."/>
            <person name="Stieglmeier M."/>
            <person name="Klingl A."/>
            <person name="Woyke T."/>
            <person name="Ryan C.M."/>
            <person name="Banfield J.F."/>
        </authorList>
    </citation>
    <scope>NUCLEOTIDE SEQUENCE [LARGE SCALE GENOMIC DNA]</scope>
    <source>
        <strain evidence="1">CG17_big_fil_post_rev_8_21_14_2_50_48_46</strain>
    </source>
</reference>
<accession>A0A2M7GAY9</accession>